<organism evidence="2 3">
    <name type="scientific">Cercospora berteroae</name>
    <dbReference type="NCBI Taxonomy" id="357750"/>
    <lineage>
        <taxon>Eukaryota</taxon>
        <taxon>Fungi</taxon>
        <taxon>Dikarya</taxon>
        <taxon>Ascomycota</taxon>
        <taxon>Pezizomycotina</taxon>
        <taxon>Dothideomycetes</taxon>
        <taxon>Dothideomycetidae</taxon>
        <taxon>Mycosphaerellales</taxon>
        <taxon>Mycosphaerellaceae</taxon>
        <taxon>Cercospora</taxon>
    </lineage>
</organism>
<keyword evidence="3" id="KW-1185">Reference proteome</keyword>
<comment type="caution">
    <text evidence="2">The sequence shown here is derived from an EMBL/GenBank/DDBJ whole genome shotgun (WGS) entry which is preliminary data.</text>
</comment>
<dbReference type="OrthoDB" id="3817435at2759"/>
<sequence>MEAPNEPGVEMSPKTPPKSLHSSAPASPQASNLVGVIADQIGRPELSEDWNSPAINTAAEMVAATGRDMPSISYPVSATGSQQTMPPASTQTDTAASFIDPSLPTISKTPPIFVENPAIPKTQPNKRSAQFLEEDDPHLQPNSDRPSPKRRCLKATATRRIQQDGDGAPTSSVERSLPPPGYFAFSGRLQSLNPYAAVFETYQTSRSVYQDAATSAQTSQKANHPSAPYYVWEPIGGDMGAEPDPSVHGEASPLDTNQLTHINNEQADPFNANLYQQLNAFNAGTVPANVSPFRGDFNPRLGSTNDLQPAGRRIKTSEVPSNARPPMGVDITLKEICVFAPTWIIHPAVATRLQRNGVKIAEVAAAQVEAIGRAGEPALLKTVKNRLKRSTTKAVALDVDDNQTADQWKFRDFYKHRNKETKKAPTEDWEDIPLITFYENIPQGKWPTGQDRGILTRMLEQVQEDGLTDFTTAHWNLVAAMLENEPPLQSEIAGKNLDGRQFRRLTRRSD</sequence>
<evidence type="ECO:0000313" key="2">
    <source>
        <dbReference type="EMBL" id="PPJ50085.1"/>
    </source>
</evidence>
<dbReference type="STRING" id="357750.A0A2S6BRI4"/>
<feature type="compositionally biased region" description="Polar residues" evidence="1">
    <location>
        <begin position="74"/>
        <end position="95"/>
    </location>
</feature>
<feature type="region of interest" description="Disordered" evidence="1">
    <location>
        <begin position="1"/>
        <end position="33"/>
    </location>
</feature>
<dbReference type="EMBL" id="PNEN01001793">
    <property type="protein sequence ID" value="PPJ50085.1"/>
    <property type="molecule type" value="Genomic_DNA"/>
</dbReference>
<evidence type="ECO:0000313" key="3">
    <source>
        <dbReference type="Proteomes" id="UP000237631"/>
    </source>
</evidence>
<feature type="compositionally biased region" description="Polar residues" evidence="1">
    <location>
        <begin position="20"/>
        <end position="32"/>
    </location>
</feature>
<feature type="region of interest" description="Disordered" evidence="1">
    <location>
        <begin position="73"/>
        <end position="153"/>
    </location>
</feature>
<gene>
    <name evidence="2" type="ORF">CBER1_05040</name>
</gene>
<proteinExistence type="predicted"/>
<name>A0A2S6BRI4_9PEZI</name>
<reference evidence="3" key="1">
    <citation type="journal article" date="2017" name="bioRxiv">
        <title>Conservation of a gene cluster reveals novel cercosporin biosynthetic mechanisms and extends production to the genus Colletotrichum.</title>
        <authorList>
            <person name="de Jonge R."/>
            <person name="Ebert M.K."/>
            <person name="Huitt-Roehl C.R."/>
            <person name="Pal P."/>
            <person name="Suttle J.C."/>
            <person name="Spanner R.E."/>
            <person name="Neubauer J.D."/>
            <person name="Jurick W.M.II."/>
            <person name="Stott K.A."/>
            <person name="Secor G.A."/>
            <person name="Thomma B.P.H.J."/>
            <person name="Van de Peer Y."/>
            <person name="Townsend C.A."/>
            <person name="Bolton M.D."/>
        </authorList>
    </citation>
    <scope>NUCLEOTIDE SEQUENCE [LARGE SCALE GENOMIC DNA]</scope>
    <source>
        <strain evidence="3">CBS538.71</strain>
    </source>
</reference>
<evidence type="ECO:0000256" key="1">
    <source>
        <dbReference type="SAM" id="MobiDB-lite"/>
    </source>
</evidence>
<protein>
    <submittedName>
        <fullName evidence="2">Uncharacterized protein</fullName>
    </submittedName>
</protein>
<dbReference type="AlphaFoldDB" id="A0A2S6BRI4"/>
<accession>A0A2S6BRI4</accession>
<dbReference type="Proteomes" id="UP000237631">
    <property type="component" value="Unassembled WGS sequence"/>
</dbReference>